<feature type="transmembrane region" description="Helical" evidence="10">
    <location>
        <begin position="128"/>
        <end position="151"/>
    </location>
</feature>
<protein>
    <recommendedName>
        <fullName evidence="2">histidine kinase</fullName>
        <ecNumber evidence="2">2.7.13.3</ecNumber>
    </recommendedName>
</protein>
<dbReference type="SUPFAM" id="SSF55874">
    <property type="entry name" value="ATPase domain of HSP90 chaperone/DNA topoisomerase II/histidine kinase"/>
    <property type="match status" value="1"/>
</dbReference>
<keyword evidence="10" id="KW-0812">Transmembrane</keyword>
<evidence type="ECO:0000256" key="5">
    <source>
        <dbReference type="ARBA" id="ARBA00022741"/>
    </source>
</evidence>
<gene>
    <name evidence="12" type="ORF">MOPEL_003_00040</name>
</gene>
<dbReference type="GO" id="GO:0005524">
    <property type="term" value="F:ATP binding"/>
    <property type="evidence" value="ECO:0007669"/>
    <property type="project" value="UniProtKB-KW"/>
</dbReference>
<accession>H5UMM3</accession>
<dbReference type="Proteomes" id="UP000004367">
    <property type="component" value="Unassembled WGS sequence"/>
</dbReference>
<dbReference type="AlphaFoldDB" id="H5UMM3"/>
<dbReference type="PANTHER" id="PTHR24421">
    <property type="entry name" value="NITRATE/NITRITE SENSOR PROTEIN NARX-RELATED"/>
    <property type="match status" value="1"/>
</dbReference>
<feature type="transmembrane region" description="Helical" evidence="10">
    <location>
        <begin position="7"/>
        <end position="29"/>
    </location>
</feature>
<proteinExistence type="predicted"/>
<dbReference type="CDD" id="cd16917">
    <property type="entry name" value="HATPase_UhpB-NarQ-NarX-like"/>
    <property type="match status" value="1"/>
</dbReference>
<feature type="transmembrane region" description="Helical" evidence="10">
    <location>
        <begin position="94"/>
        <end position="116"/>
    </location>
</feature>
<feature type="region of interest" description="Disordered" evidence="9">
    <location>
        <begin position="338"/>
        <end position="370"/>
    </location>
</feature>
<feature type="transmembrane region" description="Helical" evidence="10">
    <location>
        <begin position="35"/>
        <end position="54"/>
    </location>
</feature>
<feature type="compositionally biased region" description="Low complexity" evidence="9">
    <location>
        <begin position="359"/>
        <end position="370"/>
    </location>
</feature>
<keyword evidence="8" id="KW-0902">Two-component regulatory system</keyword>
<organism evidence="12 13">
    <name type="scientific">Mobilicoccus pelagius NBRC 104925</name>
    <dbReference type="NCBI Taxonomy" id="1089455"/>
    <lineage>
        <taxon>Bacteria</taxon>
        <taxon>Bacillati</taxon>
        <taxon>Actinomycetota</taxon>
        <taxon>Actinomycetes</taxon>
        <taxon>Micrococcales</taxon>
        <taxon>Dermatophilaceae</taxon>
        <taxon>Mobilicoccus</taxon>
    </lineage>
</organism>
<evidence type="ECO:0000313" key="13">
    <source>
        <dbReference type="Proteomes" id="UP000004367"/>
    </source>
</evidence>
<keyword evidence="5" id="KW-0547">Nucleotide-binding</keyword>
<dbReference type="eggNOG" id="COG4585">
    <property type="taxonomic scope" value="Bacteria"/>
</dbReference>
<sequence length="444" mass="46338">MLLPARLLDALFAVSLVGVLLTAVSLPLYDAPAAGPRAMLCVAGTIVLGGLWWWRRRVTGQARVATTIAFTLAAVGVSYAGDVILAMLPVFCALLVLALDIAPLAATVLVVVLVALQGTRMVLAGRGVEAFDQSVGTGAVLAFILAFALLLRRTAGDAAERLALLTERDEANARLTEANARLQGSIETEKELVLARERSRAARDLHDGLGHRLTLVTMSLDFALRARDRTPDRAWEEVATARATTGEAIDEMRLWVRALSPVAVEGLQGAAALDAVAEAFRGTGVDVTVSTLGEERPLPDDVVLFLHRFVQEGLTNALRHARARRVTIDLAYGTDDVTITSTDDGRTHDDGRDAGGDTGSASAAGADGVAATTDATDIEDADVVPGFGLRSLSERASALGGEVATHRGEDGLVLTARIPAPRAADTPAVPSASAVAALVSEVAP</sequence>
<evidence type="ECO:0000256" key="8">
    <source>
        <dbReference type="ARBA" id="ARBA00023012"/>
    </source>
</evidence>
<dbReference type="GO" id="GO:0016020">
    <property type="term" value="C:membrane"/>
    <property type="evidence" value="ECO:0007669"/>
    <property type="project" value="InterPro"/>
</dbReference>
<dbReference type="InterPro" id="IPR011712">
    <property type="entry name" value="Sig_transdc_His_kin_sub3_dim/P"/>
</dbReference>
<dbReference type="Gene3D" id="1.20.5.1930">
    <property type="match status" value="1"/>
</dbReference>
<evidence type="ECO:0000256" key="4">
    <source>
        <dbReference type="ARBA" id="ARBA00022679"/>
    </source>
</evidence>
<dbReference type="InterPro" id="IPR050482">
    <property type="entry name" value="Sensor_HK_TwoCompSys"/>
</dbReference>
<feature type="domain" description="Signal transduction histidine kinase subgroup 3 dimerisation and phosphoacceptor" evidence="11">
    <location>
        <begin position="197"/>
        <end position="262"/>
    </location>
</feature>
<dbReference type="Gene3D" id="3.30.565.10">
    <property type="entry name" value="Histidine kinase-like ATPase, C-terminal domain"/>
    <property type="match status" value="1"/>
</dbReference>
<evidence type="ECO:0000256" key="1">
    <source>
        <dbReference type="ARBA" id="ARBA00000085"/>
    </source>
</evidence>
<evidence type="ECO:0000313" key="12">
    <source>
        <dbReference type="EMBL" id="GAB46981.1"/>
    </source>
</evidence>
<dbReference type="InterPro" id="IPR036890">
    <property type="entry name" value="HATPase_C_sf"/>
</dbReference>
<keyword evidence="10" id="KW-0472">Membrane</keyword>
<keyword evidence="6 12" id="KW-0418">Kinase</keyword>
<keyword evidence="3" id="KW-0597">Phosphoprotein</keyword>
<comment type="catalytic activity">
    <reaction evidence="1">
        <text>ATP + protein L-histidine = ADP + protein N-phospho-L-histidine.</text>
        <dbReference type="EC" id="2.7.13.3"/>
    </reaction>
</comment>
<keyword evidence="4" id="KW-0808">Transferase</keyword>
<dbReference type="GO" id="GO:0046983">
    <property type="term" value="F:protein dimerization activity"/>
    <property type="evidence" value="ECO:0007669"/>
    <property type="project" value="InterPro"/>
</dbReference>
<dbReference type="Pfam" id="PF07730">
    <property type="entry name" value="HisKA_3"/>
    <property type="match status" value="1"/>
</dbReference>
<evidence type="ECO:0000256" key="6">
    <source>
        <dbReference type="ARBA" id="ARBA00022777"/>
    </source>
</evidence>
<comment type="caution">
    <text evidence="12">The sequence shown here is derived from an EMBL/GenBank/DDBJ whole genome shotgun (WGS) entry which is preliminary data.</text>
</comment>
<keyword evidence="7" id="KW-0067">ATP-binding</keyword>
<keyword evidence="10" id="KW-1133">Transmembrane helix</keyword>
<feature type="compositionally biased region" description="Basic and acidic residues" evidence="9">
    <location>
        <begin position="343"/>
        <end position="355"/>
    </location>
</feature>
<evidence type="ECO:0000256" key="10">
    <source>
        <dbReference type="SAM" id="Phobius"/>
    </source>
</evidence>
<dbReference type="EC" id="2.7.13.3" evidence="2"/>
<dbReference type="PANTHER" id="PTHR24421:SF10">
    <property type="entry name" value="NITRATE_NITRITE SENSOR PROTEIN NARQ"/>
    <property type="match status" value="1"/>
</dbReference>
<evidence type="ECO:0000259" key="11">
    <source>
        <dbReference type="Pfam" id="PF07730"/>
    </source>
</evidence>
<feature type="transmembrane region" description="Helical" evidence="10">
    <location>
        <begin position="66"/>
        <end position="88"/>
    </location>
</feature>
<evidence type="ECO:0000256" key="9">
    <source>
        <dbReference type="SAM" id="MobiDB-lite"/>
    </source>
</evidence>
<evidence type="ECO:0000256" key="3">
    <source>
        <dbReference type="ARBA" id="ARBA00022553"/>
    </source>
</evidence>
<dbReference type="EMBL" id="BAFE01000003">
    <property type="protein sequence ID" value="GAB46981.1"/>
    <property type="molecule type" value="Genomic_DNA"/>
</dbReference>
<dbReference type="STRING" id="1089455.MOPEL_003_00040"/>
<dbReference type="GO" id="GO:0000155">
    <property type="term" value="F:phosphorelay sensor kinase activity"/>
    <property type="evidence" value="ECO:0007669"/>
    <property type="project" value="InterPro"/>
</dbReference>
<reference evidence="12 13" key="1">
    <citation type="submission" date="2012-02" db="EMBL/GenBank/DDBJ databases">
        <title>Whole genome shotgun sequence of Mobilicoccus pelagius NBRC 104925.</title>
        <authorList>
            <person name="Yoshida Y."/>
            <person name="Hosoyama A."/>
            <person name="Tsuchikane K."/>
            <person name="Katsumata H."/>
            <person name="Yamazaki S."/>
            <person name="Fujita N."/>
        </authorList>
    </citation>
    <scope>NUCLEOTIDE SEQUENCE [LARGE SCALE GENOMIC DNA]</scope>
    <source>
        <strain evidence="12 13">NBRC 104925</strain>
    </source>
</reference>
<keyword evidence="13" id="KW-1185">Reference proteome</keyword>
<evidence type="ECO:0000256" key="7">
    <source>
        <dbReference type="ARBA" id="ARBA00022840"/>
    </source>
</evidence>
<name>H5UMM3_9MICO</name>
<evidence type="ECO:0000256" key="2">
    <source>
        <dbReference type="ARBA" id="ARBA00012438"/>
    </source>
</evidence>